<dbReference type="GO" id="GO:0043622">
    <property type="term" value="P:cortical microtubule organization"/>
    <property type="evidence" value="ECO:0007669"/>
    <property type="project" value="InterPro"/>
</dbReference>
<keyword evidence="5" id="KW-1185">Reference proteome</keyword>
<organism evidence="3 5">
    <name type="scientific">Plasmodiophora brassicae</name>
    <name type="common">Clubroot disease agent</name>
    <dbReference type="NCBI Taxonomy" id="37360"/>
    <lineage>
        <taxon>Eukaryota</taxon>
        <taxon>Sar</taxon>
        <taxon>Rhizaria</taxon>
        <taxon>Endomyxa</taxon>
        <taxon>Phytomyxea</taxon>
        <taxon>Plasmodiophorida</taxon>
        <taxon>Plasmodiophoridae</taxon>
        <taxon>Plasmodiophora</taxon>
    </lineage>
</organism>
<evidence type="ECO:0000313" key="5">
    <source>
        <dbReference type="Proteomes" id="UP000039324"/>
    </source>
</evidence>
<dbReference type="EMBL" id="CDSF01000001">
    <property type="protein sequence ID" value="CEO94493.1"/>
    <property type="molecule type" value="Genomic_DNA"/>
</dbReference>
<evidence type="ECO:0000313" key="4">
    <source>
        <dbReference type="EMBL" id="SPQ96839.1"/>
    </source>
</evidence>
<dbReference type="Proteomes" id="UP000039324">
    <property type="component" value="Unassembled WGS sequence"/>
</dbReference>
<dbReference type="STRING" id="37360.A0A0G4IH13"/>
<dbReference type="SMART" id="SM00195">
    <property type="entry name" value="DSPc"/>
    <property type="match status" value="1"/>
</dbReference>
<evidence type="ECO:0000256" key="1">
    <source>
        <dbReference type="SAM" id="MobiDB-lite"/>
    </source>
</evidence>
<dbReference type="GO" id="GO:0004721">
    <property type="term" value="F:phosphoprotein phosphatase activity"/>
    <property type="evidence" value="ECO:0007669"/>
    <property type="project" value="InterPro"/>
</dbReference>
<dbReference type="SUPFAM" id="SSF52799">
    <property type="entry name" value="(Phosphotyrosine protein) phosphatases II"/>
    <property type="match status" value="1"/>
</dbReference>
<geneLocation type="mitochondrion" evidence="4"/>
<gene>
    <name evidence="3" type="ORF">PBRA_000278</name>
    <name evidence="4" type="ORF">PLBR_LOCUS4054</name>
</gene>
<feature type="region of interest" description="Disordered" evidence="1">
    <location>
        <begin position="174"/>
        <end position="202"/>
    </location>
</feature>
<dbReference type="InterPro" id="IPR000340">
    <property type="entry name" value="Dual-sp_phosphatase_cat-dom"/>
</dbReference>
<dbReference type="InterPro" id="IPR035010">
    <property type="entry name" value="PHS1"/>
</dbReference>
<dbReference type="Gene3D" id="3.90.190.10">
    <property type="entry name" value="Protein tyrosine phosphatase superfamily"/>
    <property type="match status" value="1"/>
</dbReference>
<reference evidence="4 6" key="2">
    <citation type="submission" date="2018-03" db="EMBL/GenBank/DDBJ databases">
        <authorList>
            <person name="Fogelqvist J."/>
        </authorList>
    </citation>
    <scope>NUCLEOTIDE SEQUENCE [LARGE SCALE GENOMIC DNA]</scope>
</reference>
<dbReference type="AlphaFoldDB" id="A0A0G4IH13"/>
<accession>A0A0G4IH13</accession>
<keyword evidence="4" id="KW-0496">Mitochondrion</keyword>
<feature type="domain" description="Tyrosine-protein phosphatase" evidence="2">
    <location>
        <begin position="18"/>
        <end position="164"/>
    </location>
</feature>
<evidence type="ECO:0000313" key="3">
    <source>
        <dbReference type="EMBL" id="CEO94493.1"/>
    </source>
</evidence>
<proteinExistence type="predicted"/>
<dbReference type="Pfam" id="PF00782">
    <property type="entry name" value="DSPc"/>
    <property type="match status" value="1"/>
</dbReference>
<dbReference type="InterPro" id="IPR020422">
    <property type="entry name" value="TYR_PHOSPHATASE_DUAL_dom"/>
</dbReference>
<dbReference type="EMBL" id="OVEO01000006">
    <property type="protein sequence ID" value="SPQ96839.1"/>
    <property type="molecule type" value="Genomic_DNA"/>
</dbReference>
<feature type="compositionally biased region" description="Basic residues" evidence="1">
    <location>
        <begin position="189"/>
        <end position="202"/>
    </location>
</feature>
<dbReference type="Proteomes" id="UP000290189">
    <property type="component" value="Unassembled WGS sequence"/>
</dbReference>
<dbReference type="PANTHER" id="PTHR47100">
    <property type="entry name" value="DUAL SPECIFICITY PROTEIN PHOSPHATASE PHS1"/>
    <property type="match status" value="1"/>
</dbReference>
<name>A0A0G4IH13_PLABS</name>
<evidence type="ECO:0000259" key="2">
    <source>
        <dbReference type="SMART" id="SM00195"/>
    </source>
</evidence>
<evidence type="ECO:0000313" key="6">
    <source>
        <dbReference type="Proteomes" id="UP000290189"/>
    </source>
</evidence>
<dbReference type="InterPro" id="IPR029021">
    <property type="entry name" value="Prot-tyrosine_phosphatase-like"/>
</dbReference>
<dbReference type="OrthoDB" id="285418at2759"/>
<dbReference type="GO" id="GO:0009737">
    <property type="term" value="P:response to abscisic acid"/>
    <property type="evidence" value="ECO:0007669"/>
    <property type="project" value="InterPro"/>
</dbReference>
<dbReference type="CDD" id="cd14498">
    <property type="entry name" value="DSP"/>
    <property type="match status" value="1"/>
</dbReference>
<sequence>MDSGSESDQGIARDDPGSSAAILPYLYVGDAAFACNTAAWKELGITHAVNCSSDDVELGKNVTSQFAAYTELPIAEAIDEDVSEYFEQAYDAIFKAKTDETRVLVFGEDGRGRAPCIIAAYMMMAGERQHKRLTLSMALKHMESKWASEINGGFLSKLIALEKSLYGEVSIRVPGKGEKHSGGSSRGRGGARGRGSKGKRGK</sequence>
<dbReference type="PANTHER" id="PTHR47100:SF5">
    <property type="entry name" value="DUAL SPECIFICITY PROTEIN PHOSPHATASE PHS1"/>
    <property type="match status" value="1"/>
</dbReference>
<reference evidence="3 5" key="1">
    <citation type="submission" date="2015-02" db="EMBL/GenBank/DDBJ databases">
        <authorList>
            <person name="Chooi Y.-H."/>
        </authorList>
    </citation>
    <scope>NUCLEOTIDE SEQUENCE [LARGE SCALE GENOMIC DNA]</scope>
    <source>
        <strain evidence="3">E3</strain>
    </source>
</reference>
<protein>
    <recommendedName>
        <fullName evidence="2">Tyrosine-protein phosphatase domain-containing protein</fullName>
    </recommendedName>
</protein>